<feature type="domain" description="Xylose isomerase-like TIM barrel" evidence="1">
    <location>
        <begin position="22"/>
        <end position="248"/>
    </location>
</feature>
<dbReference type="InterPro" id="IPR050312">
    <property type="entry name" value="IolE/XylAMocC-like"/>
</dbReference>
<dbReference type="PANTHER" id="PTHR12110:SF21">
    <property type="entry name" value="XYLOSE ISOMERASE-LIKE TIM BARREL DOMAIN-CONTAINING PROTEIN"/>
    <property type="match status" value="1"/>
</dbReference>
<gene>
    <name evidence="2" type="ORF">AMET1_1100</name>
</gene>
<reference evidence="2 3" key="1">
    <citation type="submission" date="2016-12" db="EMBL/GenBank/DDBJ databases">
        <title>Discovery of methanogenic haloarchaea.</title>
        <authorList>
            <person name="Sorokin D.Y."/>
            <person name="Makarova K.S."/>
            <person name="Abbas B."/>
            <person name="Ferrer M."/>
            <person name="Golyshin P.N."/>
        </authorList>
    </citation>
    <scope>NUCLEOTIDE SEQUENCE [LARGE SCALE GENOMIC DNA]</scope>
    <source>
        <strain evidence="2">AMET1</strain>
    </source>
</reference>
<evidence type="ECO:0000313" key="3">
    <source>
        <dbReference type="Proteomes" id="UP000195137"/>
    </source>
</evidence>
<dbReference type="GO" id="GO:0016853">
    <property type="term" value="F:isomerase activity"/>
    <property type="evidence" value="ECO:0007669"/>
    <property type="project" value="UniProtKB-KW"/>
</dbReference>
<name>A0A1Y3GFP6_9EURY</name>
<dbReference type="PANTHER" id="PTHR12110">
    <property type="entry name" value="HYDROXYPYRUVATE ISOMERASE"/>
    <property type="match status" value="1"/>
</dbReference>
<dbReference type="InterPro" id="IPR013022">
    <property type="entry name" value="Xyl_isomerase-like_TIM-brl"/>
</dbReference>
<accession>A0A1Y3GFP6</accession>
<dbReference type="Gene3D" id="3.20.20.150">
    <property type="entry name" value="Divalent-metal-dependent TIM barrel enzymes"/>
    <property type="match status" value="1"/>
</dbReference>
<evidence type="ECO:0000259" key="1">
    <source>
        <dbReference type="Pfam" id="PF01261"/>
    </source>
</evidence>
<comment type="caution">
    <text evidence="2">The sequence shown here is derived from an EMBL/GenBank/DDBJ whole genome shotgun (WGS) entry which is preliminary data.</text>
</comment>
<dbReference type="Proteomes" id="UP000195137">
    <property type="component" value="Unassembled WGS sequence"/>
</dbReference>
<organism evidence="2 3">
    <name type="scientific">Methanonatronarchaeum thermophilum</name>
    <dbReference type="NCBI Taxonomy" id="1927129"/>
    <lineage>
        <taxon>Archaea</taxon>
        <taxon>Methanobacteriati</taxon>
        <taxon>Methanobacteriota</taxon>
        <taxon>Methanonatronarchaeia</taxon>
        <taxon>Methanonatronarchaeales</taxon>
        <taxon>Methanonatronarchaeaceae</taxon>
        <taxon>Methanonatronarchaeum</taxon>
    </lineage>
</organism>
<dbReference type="Pfam" id="PF01261">
    <property type="entry name" value="AP_endonuc_2"/>
    <property type="match status" value="1"/>
</dbReference>
<evidence type="ECO:0000313" key="2">
    <source>
        <dbReference type="EMBL" id="OUJ18196.1"/>
    </source>
</evidence>
<dbReference type="InterPro" id="IPR036237">
    <property type="entry name" value="Xyl_isomerase-like_sf"/>
</dbReference>
<dbReference type="OrthoDB" id="372143at2157"/>
<dbReference type="EMBL" id="MRZU01000004">
    <property type="protein sequence ID" value="OUJ18196.1"/>
    <property type="molecule type" value="Genomic_DNA"/>
</dbReference>
<proteinExistence type="predicted"/>
<sequence>MENPIYFASFNMLELDPREMIKKINKHNFDGVEILADGNHELKGKNIEIFRELSKQTPLSVHAPFEGINLASLNDEIWERSIEKTTTAIKGAAKINAKCTTIHPGHLTSVTVHFRDRAWRRTIRAFRRLADKATEENTSIAIENMPKMEHLFCRHPSEIQGFIETVNKPNLKFTFDIGHAHTNNNLEKFLEIKNQINHIHIHDNKGDFDSHLPVGEGTANIKQTLKELKNYKGIYVIEGRNLKEGETSREKMNEYTKQTQKTE</sequence>
<dbReference type="AlphaFoldDB" id="A0A1Y3GFP6"/>
<keyword evidence="3" id="KW-1185">Reference proteome</keyword>
<protein>
    <submittedName>
        <fullName evidence="2">Sugar phosphate isomerase/epimerase</fullName>
    </submittedName>
</protein>
<keyword evidence="2" id="KW-0413">Isomerase</keyword>
<dbReference type="RefSeq" id="WP_086637489.1">
    <property type="nucleotide sequence ID" value="NZ_MRZU01000004.1"/>
</dbReference>
<dbReference type="SUPFAM" id="SSF51658">
    <property type="entry name" value="Xylose isomerase-like"/>
    <property type="match status" value="1"/>
</dbReference>